<accession>A0A1I7X798</accession>
<dbReference type="WBParaSite" id="Hba_13448">
    <property type="protein sequence ID" value="Hba_13448"/>
    <property type="gene ID" value="Hba_13448"/>
</dbReference>
<protein>
    <submittedName>
        <fullName evidence="2 3">N-acetylmuramoyl-L-alanine amidase</fullName>
    </submittedName>
</protein>
<organism evidence="1 2">
    <name type="scientific">Heterorhabditis bacteriophora</name>
    <name type="common">Entomopathogenic nematode worm</name>
    <dbReference type="NCBI Taxonomy" id="37862"/>
    <lineage>
        <taxon>Eukaryota</taxon>
        <taxon>Metazoa</taxon>
        <taxon>Ecdysozoa</taxon>
        <taxon>Nematoda</taxon>
        <taxon>Chromadorea</taxon>
        <taxon>Rhabditida</taxon>
        <taxon>Rhabditina</taxon>
        <taxon>Rhabditomorpha</taxon>
        <taxon>Strongyloidea</taxon>
        <taxon>Heterorhabditidae</taxon>
        <taxon>Heterorhabditis</taxon>
    </lineage>
</organism>
<sequence>MKKMASDINISPTLMRGIVKHELGFYPHNIRQAYVEGENEASFGRAARQMCFSLLTNAIVRTIGNFFNMDTRGLKEHP</sequence>
<proteinExistence type="predicted"/>
<keyword evidence="1" id="KW-1185">Reference proteome</keyword>
<evidence type="ECO:0000313" key="3">
    <source>
        <dbReference type="WBParaSite" id="Hba_13458"/>
    </source>
</evidence>
<dbReference type="AlphaFoldDB" id="A0A1I7X798"/>
<name>A0A1I7X798_HETBA</name>
<evidence type="ECO:0000313" key="2">
    <source>
        <dbReference type="WBParaSite" id="Hba_13448"/>
    </source>
</evidence>
<reference evidence="2 3" key="1">
    <citation type="submission" date="2016-11" db="UniProtKB">
        <authorList>
            <consortium name="WormBaseParasite"/>
        </authorList>
    </citation>
    <scope>IDENTIFICATION</scope>
</reference>
<dbReference type="Proteomes" id="UP000095283">
    <property type="component" value="Unplaced"/>
</dbReference>
<evidence type="ECO:0000313" key="1">
    <source>
        <dbReference type="Proteomes" id="UP000095283"/>
    </source>
</evidence>
<dbReference type="WBParaSite" id="Hba_13458">
    <property type="protein sequence ID" value="Hba_13458"/>
    <property type="gene ID" value="Hba_13458"/>
</dbReference>